<dbReference type="Pfam" id="PF00067">
    <property type="entry name" value="p450"/>
    <property type="match status" value="1"/>
</dbReference>
<evidence type="ECO:0000256" key="11">
    <source>
        <dbReference type="ARBA" id="ARBA00023033"/>
    </source>
</evidence>
<dbReference type="Ensembl" id="ENSGMOT00000068343.1">
    <property type="protein sequence ID" value="ENSGMOP00000056785.1"/>
    <property type="gene ID" value="ENSGMOG00000013654.2"/>
</dbReference>
<dbReference type="PANTHER" id="PTHR24300">
    <property type="entry name" value="CYTOCHROME P450 508A4-RELATED"/>
    <property type="match status" value="1"/>
</dbReference>
<dbReference type="GO" id="GO:0016712">
    <property type="term" value="F:oxidoreductase activity, acting on paired donors, with incorporation or reduction of molecular oxygen, reduced flavin or flavoprotein as one donor, and incorporation of one atom of oxygen"/>
    <property type="evidence" value="ECO:0007669"/>
    <property type="project" value="TreeGrafter"/>
</dbReference>
<evidence type="ECO:0000256" key="6">
    <source>
        <dbReference type="ARBA" id="ARBA00022723"/>
    </source>
</evidence>
<evidence type="ECO:0000256" key="10">
    <source>
        <dbReference type="ARBA" id="ARBA00023004"/>
    </source>
</evidence>
<dbReference type="InterPro" id="IPR050182">
    <property type="entry name" value="Cytochrome_P450_fam2"/>
</dbReference>
<keyword evidence="15" id="KW-1185">Reference proteome</keyword>
<evidence type="ECO:0000256" key="12">
    <source>
        <dbReference type="ARBA" id="ARBA00023136"/>
    </source>
</evidence>
<evidence type="ECO:0000313" key="14">
    <source>
        <dbReference type="Ensembl" id="ENSGMOP00000056785.1"/>
    </source>
</evidence>
<dbReference type="InterPro" id="IPR001128">
    <property type="entry name" value="Cyt_P450"/>
</dbReference>
<accession>A0A8C5C527</accession>
<evidence type="ECO:0000256" key="9">
    <source>
        <dbReference type="ARBA" id="ARBA00023002"/>
    </source>
</evidence>
<keyword evidence="12 13" id="KW-0472">Membrane</keyword>
<dbReference type="FunFam" id="1.10.630.10:FF:000238">
    <property type="entry name" value="Cytochrome P450 2A6"/>
    <property type="match status" value="1"/>
</dbReference>
<keyword evidence="5" id="KW-0349">Heme</keyword>
<dbReference type="InterPro" id="IPR002401">
    <property type="entry name" value="Cyt_P450_E_grp-I"/>
</dbReference>
<reference evidence="14" key="2">
    <citation type="submission" date="2025-09" db="UniProtKB">
        <authorList>
            <consortium name="Ensembl"/>
        </authorList>
    </citation>
    <scope>IDENTIFICATION</scope>
</reference>
<keyword evidence="13" id="KW-1133">Transmembrane helix</keyword>
<sequence length="577" mass="66361">MFNIQRLEVDLEKNKYKSLSCNSLHSTTGILVLYWDCVGLAGGVVSPTPNNQSIVCSEIKGYIRGRTLLKSQGSSVSPFPFPGMLSSLLLIGLLLGLLWLGLRPRRPKGFPPGPTPLPVLGNLLNLSLSNPMKDFQRLAERYGPVYSLFIGPNPAIILNGVKAIKEALVERSSEFSGRPQDLLVNTMTQGKGVILADYGLRWKEHRRFALMTLRNFGLGKQSMEERIRAELHYLMEPLDECIGGTMNPQLLFHNGASNIICQVLFGKRFDYNDPFIKEIIHLYTENAKIANGPWAMLYDTIPMIRNLPLPFTQCFRNVAVSNLLSVICTLIHTFTIHTLRHTFTIHTLRHTFTIHTLIHTFTIHTLIHTFTIHTLIHTFTIHTLIHTFTIHTLIHTFTIHTLIHTLTIHTLIHTFTIHTLIHTFTIHTLIHTFTIHTLIHTFTIHTLIHTFTIHTLIHTFTIHTLIHTLIHTFTIHTLRHTLIHTFTIHTLRHTLIHTFTIHTLMYTLIYTLIFTIHKFIFTDHAHICTHIHINIHHTHIHTHIHLHIDMHILISIHIHIHIQIIDIQSIHIEKPCF</sequence>
<evidence type="ECO:0000256" key="7">
    <source>
        <dbReference type="ARBA" id="ARBA00022824"/>
    </source>
</evidence>
<dbReference type="GO" id="GO:0006805">
    <property type="term" value="P:xenobiotic metabolic process"/>
    <property type="evidence" value="ECO:0007669"/>
    <property type="project" value="TreeGrafter"/>
</dbReference>
<dbReference type="SUPFAM" id="SSF48264">
    <property type="entry name" value="Cytochrome P450"/>
    <property type="match status" value="1"/>
</dbReference>
<keyword evidence="9" id="KW-0560">Oxidoreductase</keyword>
<evidence type="ECO:0000256" key="2">
    <source>
        <dbReference type="ARBA" id="ARBA00004174"/>
    </source>
</evidence>
<dbReference type="PANTHER" id="PTHR24300:SF327">
    <property type="entry name" value="CYTOCHROME P450 2F2-RELATED"/>
    <property type="match status" value="1"/>
</dbReference>
<evidence type="ECO:0000256" key="1">
    <source>
        <dbReference type="ARBA" id="ARBA00001971"/>
    </source>
</evidence>
<keyword evidence="11" id="KW-0503">Monooxygenase</keyword>
<dbReference type="InterPro" id="IPR036396">
    <property type="entry name" value="Cyt_P450_sf"/>
</dbReference>
<evidence type="ECO:0000256" key="3">
    <source>
        <dbReference type="ARBA" id="ARBA00004406"/>
    </source>
</evidence>
<keyword evidence="6" id="KW-0479">Metal-binding</keyword>
<dbReference type="GO" id="GO:0006082">
    <property type="term" value="P:organic acid metabolic process"/>
    <property type="evidence" value="ECO:0007669"/>
    <property type="project" value="TreeGrafter"/>
</dbReference>
<name>A0A8C5C527_GADMO</name>
<evidence type="ECO:0000256" key="4">
    <source>
        <dbReference type="ARBA" id="ARBA00010617"/>
    </source>
</evidence>
<evidence type="ECO:0000256" key="8">
    <source>
        <dbReference type="ARBA" id="ARBA00022848"/>
    </source>
</evidence>
<comment type="subcellular location">
    <subcellularLocation>
        <location evidence="3">Endoplasmic reticulum membrane</location>
        <topology evidence="3">Peripheral membrane protein</topology>
    </subcellularLocation>
    <subcellularLocation>
        <location evidence="2">Microsome membrane</location>
        <topology evidence="2">Peripheral membrane protein</topology>
    </subcellularLocation>
</comment>
<keyword evidence="10" id="KW-0408">Iron</keyword>
<dbReference type="GeneTree" id="ENSGT00940000163301"/>
<feature type="transmembrane region" description="Helical" evidence="13">
    <location>
        <begin position="79"/>
        <end position="102"/>
    </location>
</feature>
<keyword evidence="7" id="KW-0256">Endoplasmic reticulum</keyword>
<evidence type="ECO:0000256" key="5">
    <source>
        <dbReference type="ARBA" id="ARBA00022617"/>
    </source>
</evidence>
<keyword evidence="13" id="KW-0812">Transmembrane</keyword>
<evidence type="ECO:0000256" key="13">
    <source>
        <dbReference type="SAM" id="Phobius"/>
    </source>
</evidence>
<dbReference type="PRINTS" id="PR00463">
    <property type="entry name" value="EP450I"/>
</dbReference>
<reference evidence="14" key="1">
    <citation type="submission" date="2025-08" db="UniProtKB">
        <authorList>
            <consortium name="Ensembl"/>
        </authorList>
    </citation>
    <scope>IDENTIFICATION</scope>
</reference>
<comment type="cofactor">
    <cofactor evidence="1">
        <name>heme</name>
        <dbReference type="ChEBI" id="CHEBI:30413"/>
    </cofactor>
</comment>
<dbReference type="AlphaFoldDB" id="A0A8C5C527"/>
<dbReference type="GO" id="GO:0020037">
    <property type="term" value="F:heme binding"/>
    <property type="evidence" value="ECO:0007669"/>
    <property type="project" value="InterPro"/>
</dbReference>
<protein>
    <submittedName>
        <fullName evidence="14">Uncharacterized protein</fullName>
    </submittedName>
</protein>
<dbReference type="Proteomes" id="UP000694546">
    <property type="component" value="Chromosome 9"/>
</dbReference>
<proteinExistence type="inferred from homology"/>
<organism evidence="14 15">
    <name type="scientific">Gadus morhua</name>
    <name type="common">Atlantic cod</name>
    <dbReference type="NCBI Taxonomy" id="8049"/>
    <lineage>
        <taxon>Eukaryota</taxon>
        <taxon>Metazoa</taxon>
        <taxon>Chordata</taxon>
        <taxon>Craniata</taxon>
        <taxon>Vertebrata</taxon>
        <taxon>Euteleostomi</taxon>
        <taxon>Actinopterygii</taxon>
        <taxon>Neopterygii</taxon>
        <taxon>Teleostei</taxon>
        <taxon>Neoteleostei</taxon>
        <taxon>Acanthomorphata</taxon>
        <taxon>Zeiogadaria</taxon>
        <taxon>Gadariae</taxon>
        <taxon>Gadiformes</taxon>
        <taxon>Gadoidei</taxon>
        <taxon>Gadidae</taxon>
        <taxon>Gadus</taxon>
    </lineage>
</organism>
<keyword evidence="8" id="KW-0492">Microsome</keyword>
<dbReference type="GO" id="GO:0005789">
    <property type="term" value="C:endoplasmic reticulum membrane"/>
    <property type="evidence" value="ECO:0007669"/>
    <property type="project" value="UniProtKB-SubCell"/>
</dbReference>
<comment type="similarity">
    <text evidence="4">Belongs to the cytochrome P450 family.</text>
</comment>
<evidence type="ECO:0000313" key="15">
    <source>
        <dbReference type="Proteomes" id="UP000694546"/>
    </source>
</evidence>
<dbReference type="GO" id="GO:0005506">
    <property type="term" value="F:iron ion binding"/>
    <property type="evidence" value="ECO:0007669"/>
    <property type="project" value="InterPro"/>
</dbReference>
<dbReference type="Gene3D" id="1.10.630.10">
    <property type="entry name" value="Cytochrome P450"/>
    <property type="match status" value="1"/>
</dbReference>